<dbReference type="SUPFAM" id="SSF54184">
    <property type="entry name" value="Penicillin-binding protein 2x (pbp-2x), c-terminal domain"/>
    <property type="match status" value="1"/>
</dbReference>
<organism evidence="14 15">
    <name type="scientific">Thermoleophilum album</name>
    <dbReference type="NCBI Taxonomy" id="29539"/>
    <lineage>
        <taxon>Bacteria</taxon>
        <taxon>Bacillati</taxon>
        <taxon>Actinomycetota</taxon>
        <taxon>Thermoleophilia</taxon>
        <taxon>Thermoleophilales</taxon>
        <taxon>Thermoleophilaceae</taxon>
        <taxon>Thermoleophilum</taxon>
    </lineage>
</organism>
<dbReference type="OrthoDB" id="9762169at2"/>
<dbReference type="InterPro" id="IPR011009">
    <property type="entry name" value="Kinase-like_dom_sf"/>
</dbReference>
<feature type="domain" description="PASTA" evidence="13">
    <location>
        <begin position="475"/>
        <end position="540"/>
    </location>
</feature>
<dbReference type="PANTHER" id="PTHR43289:SF6">
    <property type="entry name" value="SERINE_THREONINE-PROTEIN KINASE NEKL-3"/>
    <property type="match status" value="1"/>
</dbReference>
<reference evidence="15" key="1">
    <citation type="submission" date="2016-10" db="EMBL/GenBank/DDBJ databases">
        <authorList>
            <person name="Varghese N."/>
            <person name="Submissions S."/>
        </authorList>
    </citation>
    <scope>NUCLEOTIDE SEQUENCE [LARGE SCALE GENOMIC DNA]</scope>
    <source>
        <strain evidence="15">ATCC 35263</strain>
    </source>
</reference>
<comment type="catalytic activity">
    <reaction evidence="9">
        <text>L-seryl-[protein] + ATP = O-phospho-L-seryl-[protein] + ADP + H(+)</text>
        <dbReference type="Rhea" id="RHEA:17989"/>
        <dbReference type="Rhea" id="RHEA-COMP:9863"/>
        <dbReference type="Rhea" id="RHEA-COMP:11604"/>
        <dbReference type="ChEBI" id="CHEBI:15378"/>
        <dbReference type="ChEBI" id="CHEBI:29999"/>
        <dbReference type="ChEBI" id="CHEBI:30616"/>
        <dbReference type="ChEBI" id="CHEBI:83421"/>
        <dbReference type="ChEBI" id="CHEBI:456216"/>
        <dbReference type="EC" id="2.7.11.1"/>
    </reaction>
</comment>
<keyword evidence="7 10" id="KW-0067">ATP-binding</keyword>
<keyword evidence="11" id="KW-1133">Transmembrane helix</keyword>
<dbReference type="PROSITE" id="PS51178">
    <property type="entry name" value="PASTA"/>
    <property type="match status" value="4"/>
</dbReference>
<dbReference type="SMART" id="SM00740">
    <property type="entry name" value="PASTA"/>
    <property type="match status" value="4"/>
</dbReference>
<evidence type="ECO:0000256" key="9">
    <source>
        <dbReference type="ARBA" id="ARBA00048679"/>
    </source>
</evidence>
<keyword evidence="11" id="KW-0812">Transmembrane</keyword>
<gene>
    <name evidence="14" type="ORF">SAMN02745716_0638</name>
</gene>
<dbReference type="NCBIfam" id="NF033483">
    <property type="entry name" value="PknB_PASTA_kin"/>
    <property type="match status" value="1"/>
</dbReference>
<evidence type="ECO:0000313" key="14">
    <source>
        <dbReference type="EMBL" id="SEH11031.1"/>
    </source>
</evidence>
<dbReference type="Gene3D" id="1.10.510.10">
    <property type="entry name" value="Transferase(Phosphotransferase) domain 1"/>
    <property type="match status" value="1"/>
</dbReference>
<evidence type="ECO:0000256" key="2">
    <source>
        <dbReference type="ARBA" id="ARBA00022527"/>
    </source>
</evidence>
<dbReference type="GO" id="GO:0004674">
    <property type="term" value="F:protein serine/threonine kinase activity"/>
    <property type="evidence" value="ECO:0007669"/>
    <property type="project" value="UniProtKB-KW"/>
</dbReference>
<dbReference type="InterPro" id="IPR008271">
    <property type="entry name" value="Ser/Thr_kinase_AS"/>
</dbReference>
<dbReference type="SMART" id="SM00220">
    <property type="entry name" value="S_TKc"/>
    <property type="match status" value="1"/>
</dbReference>
<keyword evidence="6 14" id="KW-0418">Kinase</keyword>
<evidence type="ECO:0000256" key="3">
    <source>
        <dbReference type="ARBA" id="ARBA00022679"/>
    </source>
</evidence>
<dbReference type="RefSeq" id="WP_093116151.1">
    <property type="nucleotide sequence ID" value="NZ_FNWJ01000001.1"/>
</dbReference>
<evidence type="ECO:0000313" key="15">
    <source>
        <dbReference type="Proteomes" id="UP000222056"/>
    </source>
</evidence>
<dbReference type="CDD" id="cd06577">
    <property type="entry name" value="PASTA_pknB"/>
    <property type="match status" value="4"/>
</dbReference>
<name>A0A1H6FJL0_THEAL</name>
<evidence type="ECO:0000256" key="4">
    <source>
        <dbReference type="ARBA" id="ARBA00022737"/>
    </source>
</evidence>
<evidence type="ECO:0000256" key="6">
    <source>
        <dbReference type="ARBA" id="ARBA00022777"/>
    </source>
</evidence>
<feature type="domain" description="PASTA" evidence="13">
    <location>
        <begin position="342"/>
        <end position="407"/>
    </location>
</feature>
<evidence type="ECO:0000256" key="8">
    <source>
        <dbReference type="ARBA" id="ARBA00047899"/>
    </source>
</evidence>
<dbReference type="PROSITE" id="PS00107">
    <property type="entry name" value="PROTEIN_KINASE_ATP"/>
    <property type="match status" value="1"/>
</dbReference>
<keyword evidence="4" id="KW-0677">Repeat</keyword>
<evidence type="ECO:0000256" key="10">
    <source>
        <dbReference type="PROSITE-ProRule" id="PRU10141"/>
    </source>
</evidence>
<keyword evidence="15" id="KW-1185">Reference proteome</keyword>
<comment type="catalytic activity">
    <reaction evidence="8">
        <text>L-threonyl-[protein] + ATP = O-phospho-L-threonyl-[protein] + ADP + H(+)</text>
        <dbReference type="Rhea" id="RHEA:46608"/>
        <dbReference type="Rhea" id="RHEA-COMP:11060"/>
        <dbReference type="Rhea" id="RHEA-COMP:11605"/>
        <dbReference type="ChEBI" id="CHEBI:15378"/>
        <dbReference type="ChEBI" id="CHEBI:30013"/>
        <dbReference type="ChEBI" id="CHEBI:30616"/>
        <dbReference type="ChEBI" id="CHEBI:61977"/>
        <dbReference type="ChEBI" id="CHEBI:456216"/>
        <dbReference type="EC" id="2.7.11.1"/>
    </reaction>
</comment>
<dbReference type="EMBL" id="FNWJ01000001">
    <property type="protein sequence ID" value="SEH11031.1"/>
    <property type="molecule type" value="Genomic_DNA"/>
</dbReference>
<dbReference type="CDD" id="cd14014">
    <property type="entry name" value="STKc_PknB_like"/>
    <property type="match status" value="1"/>
</dbReference>
<keyword evidence="3" id="KW-0808">Transferase</keyword>
<dbReference type="Proteomes" id="UP000222056">
    <property type="component" value="Unassembled WGS sequence"/>
</dbReference>
<dbReference type="GO" id="GO:0045717">
    <property type="term" value="P:negative regulation of fatty acid biosynthetic process"/>
    <property type="evidence" value="ECO:0007669"/>
    <property type="project" value="UniProtKB-ARBA"/>
</dbReference>
<dbReference type="InterPro" id="IPR017441">
    <property type="entry name" value="Protein_kinase_ATP_BS"/>
</dbReference>
<keyword evidence="5 10" id="KW-0547">Nucleotide-binding</keyword>
<dbReference type="FunFam" id="3.30.200.20:FF:000035">
    <property type="entry name" value="Serine/threonine protein kinase Stk1"/>
    <property type="match status" value="1"/>
</dbReference>
<feature type="domain" description="Protein kinase" evidence="12">
    <location>
        <begin position="14"/>
        <end position="272"/>
    </location>
</feature>
<dbReference type="InterPro" id="IPR000719">
    <property type="entry name" value="Prot_kinase_dom"/>
</dbReference>
<dbReference type="Pfam" id="PF03793">
    <property type="entry name" value="PASTA"/>
    <property type="match status" value="4"/>
</dbReference>
<evidence type="ECO:0000256" key="5">
    <source>
        <dbReference type="ARBA" id="ARBA00022741"/>
    </source>
</evidence>
<keyword evidence="2 14" id="KW-0723">Serine/threonine-protein kinase</keyword>
<dbReference type="PROSITE" id="PS00108">
    <property type="entry name" value="PROTEIN_KINASE_ST"/>
    <property type="match status" value="1"/>
</dbReference>
<dbReference type="FunFam" id="1.10.510.10:FF:000021">
    <property type="entry name" value="Serine/threonine protein kinase"/>
    <property type="match status" value="1"/>
</dbReference>
<evidence type="ECO:0000256" key="1">
    <source>
        <dbReference type="ARBA" id="ARBA00012513"/>
    </source>
</evidence>
<dbReference type="PANTHER" id="PTHR43289">
    <property type="entry name" value="MITOGEN-ACTIVATED PROTEIN KINASE KINASE KINASE 20-RELATED"/>
    <property type="match status" value="1"/>
</dbReference>
<dbReference type="SUPFAM" id="SSF56112">
    <property type="entry name" value="Protein kinase-like (PK-like)"/>
    <property type="match status" value="1"/>
</dbReference>
<evidence type="ECO:0000259" key="12">
    <source>
        <dbReference type="PROSITE" id="PS50011"/>
    </source>
</evidence>
<dbReference type="Pfam" id="PF00069">
    <property type="entry name" value="Pkinase"/>
    <property type="match status" value="1"/>
</dbReference>
<proteinExistence type="predicted"/>
<dbReference type="EC" id="2.7.11.1" evidence="1"/>
<evidence type="ECO:0000256" key="11">
    <source>
        <dbReference type="SAM" id="Phobius"/>
    </source>
</evidence>
<feature type="domain" description="PASTA" evidence="13">
    <location>
        <begin position="541"/>
        <end position="608"/>
    </location>
</feature>
<keyword evidence="11" id="KW-0472">Membrane</keyword>
<dbReference type="AlphaFoldDB" id="A0A1H6FJL0"/>
<feature type="binding site" evidence="10">
    <location>
        <position position="43"/>
    </location>
    <ligand>
        <name>ATP</name>
        <dbReference type="ChEBI" id="CHEBI:30616"/>
    </ligand>
</feature>
<protein>
    <recommendedName>
        <fullName evidence="1">non-specific serine/threonine protein kinase</fullName>
        <ecNumber evidence="1">2.7.11.1</ecNumber>
    </recommendedName>
</protein>
<sequence>MTEVADNTLVDGRYRVIERVGVGGMADVYRAEDVQLGREVALKVLHRRFAQDAEFVERFRREAQAAASLVHPNVVTIFNRGEHDGTYYIAMEYLPGRSLKRLIAEKGPLPQAEALAIALQIARAAGFAHSRGVIHRDLKSQNVIVDEQGSVKVTDFGIARAGPSEITETGSILGTAQYLSPEQAQGLPVSPRSDLYSIGVILFEMLTGRLPFEGDSAVSIALKHISEPPPPLEQLRPDVDPRLADLVRRLLEKDPEQRPASAAEVVAELEQIAATLGSGSGSGSHTSAFAAVAADGGNPAPAQAASAADDGPRRPWGAWLLGGLVLLLALVVGWLALSSLLTSERVAVPRVVGKQLFEARQILERDGFQAREVRVRSDRPEGEVVDQDPNPGVRVKRGSTVTLEVSEGPGEVRVPSVAGLPRAVAIAQLNDAGLKVMLDEIPSDRYAAGLAVRTVPREGTLVERGTRVRLFVSSGPRRARVPDVVGLTQDAAEAELQRRGFEVRVRQRSSEEREGTVLDQDPAAGSELQRGAVVTIVVSSGPQQVAVPNVVGESVDRARARLSQAGLRVVERSQEVTNPDDVDTVLEQSPQAGVEVRRGTQVVIFVGKLAAGAMPPPLEGGQMP</sequence>
<evidence type="ECO:0000259" key="13">
    <source>
        <dbReference type="PROSITE" id="PS51178"/>
    </source>
</evidence>
<dbReference type="Gene3D" id="3.30.10.20">
    <property type="match status" value="4"/>
</dbReference>
<dbReference type="GO" id="GO:0005524">
    <property type="term" value="F:ATP binding"/>
    <property type="evidence" value="ECO:0007669"/>
    <property type="project" value="UniProtKB-UniRule"/>
</dbReference>
<dbReference type="STRING" id="29539.SAMN02745716_0638"/>
<feature type="domain" description="PASTA" evidence="13">
    <location>
        <begin position="408"/>
        <end position="474"/>
    </location>
</feature>
<evidence type="ECO:0000256" key="7">
    <source>
        <dbReference type="ARBA" id="ARBA00022840"/>
    </source>
</evidence>
<feature type="transmembrane region" description="Helical" evidence="11">
    <location>
        <begin position="316"/>
        <end position="337"/>
    </location>
</feature>
<dbReference type="Gene3D" id="3.30.200.20">
    <property type="entry name" value="Phosphorylase Kinase, domain 1"/>
    <property type="match status" value="1"/>
</dbReference>
<dbReference type="PROSITE" id="PS50011">
    <property type="entry name" value="PROTEIN_KINASE_DOM"/>
    <property type="match status" value="1"/>
</dbReference>
<dbReference type="InterPro" id="IPR005543">
    <property type="entry name" value="PASTA_dom"/>
</dbReference>
<accession>A0A1H6FJL0</accession>